<protein>
    <recommendedName>
        <fullName evidence="4">Probable endonuclease LCL3</fullName>
    </recommendedName>
    <alternativeName>
        <fullName evidence="5">Probable endonuclease lcl3</fullName>
    </alternativeName>
</protein>
<evidence type="ECO:0000256" key="6">
    <source>
        <dbReference type="ARBA" id="ARBA00022692"/>
    </source>
</evidence>
<keyword evidence="10" id="KW-0378">Hydrolase</keyword>
<keyword evidence="11" id="KW-0106">Calcium</keyword>
<keyword evidence="13" id="KW-0496">Mitochondrion</keyword>
<keyword evidence="6" id="KW-0812">Transmembrane</keyword>
<proteinExistence type="inferred from homology"/>
<dbReference type="AlphaFoldDB" id="Q2H5V6"/>
<evidence type="ECO:0000256" key="2">
    <source>
        <dbReference type="ARBA" id="ARBA00004173"/>
    </source>
</evidence>
<sequence length="482" mass="54503">MCYHRRLIFGCNHHAWLEITKPCEVEEAFNSGQADTGCDRQWSHPFHVIRIQSKCDQCVKRQKGDSFQLGTVKDRIKAIKERLERIKGKKELPSIDTVLQESESGAKEGADDTSLLEEMADTSDKEYRAVEEDPKHWPLKLPSIIAERETKEVNAVTVVSRKAIARGSRAETSEPESHGRRRKESDIEMWVDERWKCPFYGGSRTNDMLPAYEMTGNDREAAWSFKRKNGDSWADAIRHHLSFPQNWIVPVAAVAIALGARSFYQSYLHRLPASSHITHSFFRNRSLFGKVTSVGDGDGFHLFHTPGGRLAGWGWLRRVPTDKKQLKGQTISIRIAGVDAPEGAHFGRPAQPFAAEALTFLESYLLGRRVRAHLHRRDQYERVVATAYVRRPPFFVPRRDVGLEMLRRGLAVTYEGKTGAEFGGAEVEARYREAEAEAKRKGVGLWAGSAKRAGSAEGGKKKKELESPMEYKKRMKALEGKA</sequence>
<keyword evidence="8" id="KW-0479">Metal-binding</keyword>
<feature type="compositionally biased region" description="Basic and acidic residues" evidence="15">
    <location>
        <begin position="463"/>
        <end position="482"/>
    </location>
</feature>
<evidence type="ECO:0000259" key="16">
    <source>
        <dbReference type="PROSITE" id="PS50830"/>
    </source>
</evidence>
<evidence type="ECO:0000256" key="1">
    <source>
        <dbReference type="ARBA" id="ARBA00004167"/>
    </source>
</evidence>
<comment type="subcellular location">
    <subcellularLocation>
        <location evidence="1">Membrane</location>
        <topology evidence="1">Single-pass membrane protein</topology>
    </subcellularLocation>
    <subcellularLocation>
        <location evidence="2">Mitochondrion</location>
    </subcellularLocation>
</comment>
<dbReference type="STRING" id="306901.Q2H5V6"/>
<evidence type="ECO:0000256" key="9">
    <source>
        <dbReference type="ARBA" id="ARBA00022759"/>
    </source>
</evidence>
<dbReference type="Proteomes" id="UP000001056">
    <property type="component" value="Unassembled WGS sequence"/>
</dbReference>
<dbReference type="GO" id="GO:0016020">
    <property type="term" value="C:membrane"/>
    <property type="evidence" value="ECO:0007669"/>
    <property type="project" value="UniProtKB-SubCell"/>
</dbReference>
<dbReference type="HOGENOM" id="CLU_531195_0_0_1"/>
<dbReference type="PANTHER" id="PTHR12302">
    <property type="entry name" value="EBNA2 BINDING PROTEIN P100"/>
    <property type="match status" value="1"/>
</dbReference>
<dbReference type="VEuPathDB" id="FungiDB:CHGG_05959"/>
<feature type="domain" description="TNase-like" evidence="16">
    <location>
        <begin position="285"/>
        <end position="448"/>
    </location>
</feature>
<gene>
    <name evidence="17" type="ORF">CHGG_05959</name>
</gene>
<evidence type="ECO:0000256" key="7">
    <source>
        <dbReference type="ARBA" id="ARBA00022722"/>
    </source>
</evidence>
<dbReference type="SUPFAM" id="SSF50199">
    <property type="entry name" value="Staphylococcal nuclease"/>
    <property type="match status" value="1"/>
</dbReference>
<organism evidence="17 18">
    <name type="scientific">Chaetomium globosum (strain ATCC 6205 / CBS 148.51 / DSM 1962 / NBRC 6347 / NRRL 1970)</name>
    <name type="common">Soil fungus</name>
    <dbReference type="NCBI Taxonomy" id="306901"/>
    <lineage>
        <taxon>Eukaryota</taxon>
        <taxon>Fungi</taxon>
        <taxon>Dikarya</taxon>
        <taxon>Ascomycota</taxon>
        <taxon>Pezizomycotina</taxon>
        <taxon>Sordariomycetes</taxon>
        <taxon>Sordariomycetidae</taxon>
        <taxon>Sordariales</taxon>
        <taxon>Chaetomiaceae</taxon>
        <taxon>Chaetomium</taxon>
    </lineage>
</organism>
<evidence type="ECO:0000256" key="12">
    <source>
        <dbReference type="ARBA" id="ARBA00022989"/>
    </source>
</evidence>
<dbReference type="InterPro" id="IPR035437">
    <property type="entry name" value="SNase_OB-fold_sf"/>
</dbReference>
<evidence type="ECO:0000256" key="5">
    <source>
        <dbReference type="ARBA" id="ARBA00014651"/>
    </source>
</evidence>
<evidence type="ECO:0000313" key="18">
    <source>
        <dbReference type="Proteomes" id="UP000001056"/>
    </source>
</evidence>
<dbReference type="RefSeq" id="XP_001222054.1">
    <property type="nucleotide sequence ID" value="XM_001222053.1"/>
</dbReference>
<dbReference type="GeneID" id="4390178"/>
<evidence type="ECO:0000256" key="8">
    <source>
        <dbReference type="ARBA" id="ARBA00022723"/>
    </source>
</evidence>
<evidence type="ECO:0000313" key="17">
    <source>
        <dbReference type="EMBL" id="EAQ89340.1"/>
    </source>
</evidence>
<evidence type="ECO:0000256" key="14">
    <source>
        <dbReference type="ARBA" id="ARBA00023136"/>
    </source>
</evidence>
<keyword evidence="14" id="KW-0472">Membrane</keyword>
<keyword evidence="12" id="KW-1133">Transmembrane helix</keyword>
<dbReference type="GO" id="GO:0016787">
    <property type="term" value="F:hydrolase activity"/>
    <property type="evidence" value="ECO:0007669"/>
    <property type="project" value="UniProtKB-KW"/>
</dbReference>
<keyword evidence="9" id="KW-0255">Endonuclease</keyword>
<dbReference type="PROSITE" id="PS50830">
    <property type="entry name" value="TNASE_3"/>
    <property type="match status" value="1"/>
</dbReference>
<dbReference type="EMBL" id="CH408031">
    <property type="protein sequence ID" value="EAQ89340.1"/>
    <property type="molecule type" value="Genomic_DNA"/>
</dbReference>
<evidence type="ECO:0000256" key="4">
    <source>
        <dbReference type="ARBA" id="ARBA00013404"/>
    </source>
</evidence>
<dbReference type="PANTHER" id="PTHR12302:SF3">
    <property type="entry name" value="SERINE_THREONINE-PROTEIN KINASE 31"/>
    <property type="match status" value="1"/>
</dbReference>
<evidence type="ECO:0000256" key="15">
    <source>
        <dbReference type="SAM" id="MobiDB-lite"/>
    </source>
</evidence>
<evidence type="ECO:0000256" key="10">
    <source>
        <dbReference type="ARBA" id="ARBA00022801"/>
    </source>
</evidence>
<accession>Q2H5V6</accession>
<dbReference type="SMART" id="SM00318">
    <property type="entry name" value="SNc"/>
    <property type="match status" value="1"/>
</dbReference>
<reference evidence="18" key="1">
    <citation type="journal article" date="2015" name="Genome Announc.">
        <title>Draft genome sequence of the cellulolytic fungus Chaetomium globosum.</title>
        <authorList>
            <person name="Cuomo C.A."/>
            <person name="Untereiner W.A."/>
            <person name="Ma L.-J."/>
            <person name="Grabherr M."/>
            <person name="Birren B.W."/>
        </authorList>
    </citation>
    <scope>NUCLEOTIDE SEQUENCE [LARGE SCALE GENOMIC DNA]</scope>
    <source>
        <strain evidence="18">ATCC 6205 / CBS 148.51 / DSM 1962 / NBRC 6347 / NRRL 1970</strain>
    </source>
</reference>
<dbReference type="OMA" id="PCEVEEA"/>
<dbReference type="InParanoid" id="Q2H5V6"/>
<feature type="compositionally biased region" description="Basic and acidic residues" evidence="15">
    <location>
        <begin position="168"/>
        <end position="184"/>
    </location>
</feature>
<dbReference type="InterPro" id="IPR016071">
    <property type="entry name" value="Staphylococal_nuclease_OB-fold"/>
</dbReference>
<name>Q2H5V6_CHAGB</name>
<dbReference type="GO" id="GO:0005739">
    <property type="term" value="C:mitochondrion"/>
    <property type="evidence" value="ECO:0007669"/>
    <property type="project" value="UniProtKB-SubCell"/>
</dbReference>
<dbReference type="Gene3D" id="2.40.50.90">
    <property type="match status" value="1"/>
</dbReference>
<feature type="region of interest" description="Disordered" evidence="15">
    <location>
        <begin position="165"/>
        <end position="184"/>
    </location>
</feature>
<evidence type="ECO:0000256" key="3">
    <source>
        <dbReference type="ARBA" id="ARBA00005435"/>
    </source>
</evidence>
<evidence type="ECO:0000256" key="13">
    <source>
        <dbReference type="ARBA" id="ARBA00023128"/>
    </source>
</evidence>
<evidence type="ECO:0000256" key="11">
    <source>
        <dbReference type="ARBA" id="ARBA00022837"/>
    </source>
</evidence>
<dbReference type="FunFam" id="2.40.50.90:FF:000029">
    <property type="entry name" value="Probable endonuclease lcl3"/>
    <property type="match status" value="1"/>
</dbReference>
<dbReference type="Pfam" id="PF00565">
    <property type="entry name" value="SNase"/>
    <property type="match status" value="1"/>
</dbReference>
<dbReference type="eggNOG" id="ENOG502S1U4">
    <property type="taxonomic scope" value="Eukaryota"/>
</dbReference>
<dbReference type="GO" id="GO:0004519">
    <property type="term" value="F:endonuclease activity"/>
    <property type="evidence" value="ECO:0007669"/>
    <property type="project" value="UniProtKB-KW"/>
</dbReference>
<dbReference type="GO" id="GO:0046872">
    <property type="term" value="F:metal ion binding"/>
    <property type="evidence" value="ECO:0007669"/>
    <property type="project" value="UniProtKB-KW"/>
</dbReference>
<comment type="similarity">
    <text evidence="3">Belongs to the LCL3 family.</text>
</comment>
<feature type="region of interest" description="Disordered" evidence="15">
    <location>
        <begin position="448"/>
        <end position="482"/>
    </location>
</feature>
<keyword evidence="18" id="KW-1185">Reference proteome</keyword>
<keyword evidence="7" id="KW-0540">Nuclease</keyword>
<dbReference type="OrthoDB" id="430293at2759"/>